<proteinExistence type="predicted"/>
<accession>A0ABT9VFL5</accession>
<gene>
    <name evidence="1" type="ORF">J2S77_001732</name>
</gene>
<dbReference type="Proteomes" id="UP001224359">
    <property type="component" value="Unassembled WGS sequence"/>
</dbReference>
<organism evidence="1 2">
    <name type="scientific">Alkalibacillus salilacus</name>
    <dbReference type="NCBI Taxonomy" id="284582"/>
    <lineage>
        <taxon>Bacteria</taxon>
        <taxon>Bacillati</taxon>
        <taxon>Bacillota</taxon>
        <taxon>Bacilli</taxon>
        <taxon>Bacillales</taxon>
        <taxon>Bacillaceae</taxon>
        <taxon>Alkalibacillus</taxon>
    </lineage>
</organism>
<reference evidence="1 2" key="1">
    <citation type="submission" date="2023-07" db="EMBL/GenBank/DDBJ databases">
        <title>Genomic Encyclopedia of Type Strains, Phase IV (KMG-IV): sequencing the most valuable type-strain genomes for metagenomic binning, comparative biology and taxonomic classification.</title>
        <authorList>
            <person name="Goeker M."/>
        </authorList>
    </citation>
    <scope>NUCLEOTIDE SEQUENCE [LARGE SCALE GENOMIC DNA]</scope>
    <source>
        <strain evidence="1 2">DSM 16460</strain>
    </source>
</reference>
<dbReference type="EMBL" id="JAUSTQ010000006">
    <property type="protein sequence ID" value="MDQ0159746.1"/>
    <property type="molecule type" value="Genomic_DNA"/>
</dbReference>
<evidence type="ECO:0000313" key="2">
    <source>
        <dbReference type="Proteomes" id="UP001224359"/>
    </source>
</evidence>
<sequence>MQQDNFISQSPKKRVEIVNNLLRKEEYSLQDVADELGLKYSTFTKVMQEDDYVYIKRDNQYYRFVRDEDMITTTEKSDDEFSYLLENLDTLKSIIEDRKAHSDLILDKRIYRTDSKPVTKNFRISEDIHGRFAQLCNDYYPHLKMQDIVSQLLLDFIDRHSD</sequence>
<name>A0ABT9VFL5_9BACI</name>
<dbReference type="GO" id="GO:0003677">
    <property type="term" value="F:DNA binding"/>
    <property type="evidence" value="ECO:0007669"/>
    <property type="project" value="UniProtKB-KW"/>
</dbReference>
<evidence type="ECO:0000313" key="1">
    <source>
        <dbReference type="EMBL" id="MDQ0159746.1"/>
    </source>
</evidence>
<dbReference type="RefSeq" id="WP_306976472.1">
    <property type="nucleotide sequence ID" value="NZ_JAUSTQ010000006.1"/>
</dbReference>
<protein>
    <submittedName>
        <fullName evidence="1">DNA-binding MarR family transcriptional regulator</fullName>
    </submittedName>
</protein>
<keyword evidence="1" id="KW-0238">DNA-binding</keyword>
<comment type="caution">
    <text evidence="1">The sequence shown here is derived from an EMBL/GenBank/DDBJ whole genome shotgun (WGS) entry which is preliminary data.</text>
</comment>
<keyword evidence="2" id="KW-1185">Reference proteome</keyword>